<sequence>MATVVKKKRLHELDSYNGDKSSAVALISVDEKEYKLPLSEIGGGGADANPIQNLSGADGVVEIDPNIADDFIIRLGDPTTALSITPITDPVPGTRYELLLTLRQGTGANKITWPASVKWPNGAEPPLSYTLDAEDVLSLSSTDGGTTWKGAICGTGY</sequence>
<accession>A0A3Z4X682</accession>
<evidence type="ECO:0000313" key="1">
    <source>
        <dbReference type="EMBL" id="EAC0255737.1"/>
    </source>
</evidence>
<evidence type="ECO:0008006" key="2">
    <source>
        <dbReference type="Google" id="ProtNLM"/>
    </source>
</evidence>
<gene>
    <name evidence="1" type="ORF">EHE49_03530</name>
</gene>
<name>A0A3Z4X682_SALET</name>
<comment type="caution">
    <text evidence="1">The sequence shown here is derived from an EMBL/GenBank/DDBJ whole genome shotgun (WGS) entry which is preliminary data.</text>
</comment>
<organism evidence="1">
    <name type="scientific">Salmonella enterica subsp. enterica serovar Chester</name>
    <dbReference type="NCBI Taxonomy" id="149386"/>
    <lineage>
        <taxon>Bacteria</taxon>
        <taxon>Pseudomonadati</taxon>
        <taxon>Pseudomonadota</taxon>
        <taxon>Gammaproteobacteria</taxon>
        <taxon>Enterobacterales</taxon>
        <taxon>Enterobacteriaceae</taxon>
        <taxon>Salmonella</taxon>
    </lineage>
</organism>
<proteinExistence type="predicted"/>
<protein>
    <recommendedName>
        <fullName evidence="2">Phi92_gp140</fullName>
    </recommendedName>
</protein>
<dbReference type="AlphaFoldDB" id="A0A3Z4X682"/>
<dbReference type="EMBL" id="AAAGNC010000003">
    <property type="protein sequence ID" value="EAC0255737.1"/>
    <property type="molecule type" value="Genomic_DNA"/>
</dbReference>
<reference evidence="1" key="1">
    <citation type="submission" date="2018-11" db="EMBL/GenBank/DDBJ databases">
        <authorList>
            <person name="Ashton P.M."/>
            <person name="Dallman T."/>
            <person name="Nair S."/>
            <person name="De Pinna E."/>
            <person name="Peters T."/>
            <person name="Grant K."/>
        </authorList>
    </citation>
    <scope>NUCLEOTIDE SEQUENCE [LARGE SCALE GENOMIC DNA]</scope>
    <source>
        <strain evidence="1">634658</strain>
    </source>
</reference>
<dbReference type="Proteomes" id="UP000839816">
    <property type="component" value="Unassembled WGS sequence"/>
</dbReference>